<evidence type="ECO:0000313" key="7">
    <source>
        <dbReference type="Proteomes" id="UP000522688"/>
    </source>
</evidence>
<reference evidence="4 6" key="1">
    <citation type="submission" date="2019-07" db="EMBL/GenBank/DDBJ databases">
        <title>Whole genome shotgun sequence of Frigoribacterium faeni NBRC 103066.</title>
        <authorList>
            <person name="Hosoyama A."/>
            <person name="Uohara A."/>
            <person name="Ohji S."/>
            <person name="Ichikawa N."/>
        </authorList>
    </citation>
    <scope>NUCLEOTIDE SEQUENCE [LARGE SCALE GENOMIC DNA]</scope>
    <source>
        <strain evidence="4 6">NBRC 103066</strain>
    </source>
</reference>
<proteinExistence type="predicted"/>
<dbReference type="NCBIfam" id="TIGR03317">
    <property type="entry name" value="ygfZ_signature"/>
    <property type="match status" value="1"/>
</dbReference>
<dbReference type="Pfam" id="PF08669">
    <property type="entry name" value="GCV_T_C"/>
    <property type="match status" value="1"/>
</dbReference>
<evidence type="ECO:0000313" key="5">
    <source>
        <dbReference type="EMBL" id="MBA8813914.1"/>
    </source>
</evidence>
<dbReference type="GO" id="GO:0016226">
    <property type="term" value="P:iron-sulfur cluster assembly"/>
    <property type="evidence" value="ECO:0007669"/>
    <property type="project" value="TreeGrafter"/>
</dbReference>
<feature type="compositionally biased region" description="Low complexity" evidence="2">
    <location>
        <begin position="9"/>
        <end position="28"/>
    </location>
</feature>
<dbReference type="PANTHER" id="PTHR22602:SF0">
    <property type="entry name" value="TRANSFERASE CAF17, MITOCHONDRIAL-RELATED"/>
    <property type="match status" value="1"/>
</dbReference>
<keyword evidence="1" id="KW-0809">Transit peptide</keyword>
<reference evidence="5 7" key="2">
    <citation type="submission" date="2020-07" db="EMBL/GenBank/DDBJ databases">
        <title>Sequencing the genomes of 1000 actinobacteria strains.</title>
        <authorList>
            <person name="Klenk H.-P."/>
        </authorList>
    </citation>
    <scope>NUCLEOTIDE SEQUENCE [LARGE SCALE GENOMIC DNA]</scope>
    <source>
        <strain evidence="5 7">DSM 10309</strain>
    </source>
</reference>
<organism evidence="5 7">
    <name type="scientific">Frigoribacterium faeni</name>
    <dbReference type="NCBI Taxonomy" id="145483"/>
    <lineage>
        <taxon>Bacteria</taxon>
        <taxon>Bacillati</taxon>
        <taxon>Actinomycetota</taxon>
        <taxon>Actinomycetes</taxon>
        <taxon>Micrococcales</taxon>
        <taxon>Microbacteriaceae</taxon>
        <taxon>Frigoribacterium</taxon>
    </lineage>
</organism>
<dbReference type="Proteomes" id="UP000522688">
    <property type="component" value="Unassembled WGS sequence"/>
</dbReference>
<dbReference type="PANTHER" id="PTHR22602">
    <property type="entry name" value="TRANSFERASE CAF17, MITOCHONDRIAL-RELATED"/>
    <property type="match status" value="1"/>
</dbReference>
<evidence type="ECO:0000256" key="2">
    <source>
        <dbReference type="SAM" id="MobiDB-lite"/>
    </source>
</evidence>
<dbReference type="InterPro" id="IPR013977">
    <property type="entry name" value="GcvT_C"/>
</dbReference>
<gene>
    <name evidence="5" type="ORF">FB463_002163</name>
    <name evidence="4" type="ORF">FFA01_04190</name>
</gene>
<feature type="domain" description="Aminomethyltransferase C-terminal" evidence="3">
    <location>
        <begin position="296"/>
        <end position="387"/>
    </location>
</feature>
<dbReference type="AlphaFoldDB" id="A0A7W3PJM5"/>
<dbReference type="SUPFAM" id="SSF103025">
    <property type="entry name" value="Folate-binding domain"/>
    <property type="match status" value="1"/>
</dbReference>
<name>A0A7W3PJM5_9MICO</name>
<comment type="caution">
    <text evidence="5">The sequence shown here is derived from an EMBL/GenBank/DDBJ whole genome shotgun (WGS) entry which is preliminary data.</text>
</comment>
<dbReference type="EMBL" id="BJUV01000003">
    <property type="protein sequence ID" value="GEK82110.1"/>
    <property type="molecule type" value="Genomic_DNA"/>
</dbReference>
<keyword evidence="6" id="KW-1185">Reference proteome</keyword>
<feature type="region of interest" description="Disordered" evidence="2">
    <location>
        <begin position="1"/>
        <end position="32"/>
    </location>
</feature>
<dbReference type="InterPro" id="IPR045179">
    <property type="entry name" value="YgfZ/GcvT"/>
</dbReference>
<protein>
    <submittedName>
        <fullName evidence="4">Folate-binding protein</fullName>
    </submittedName>
</protein>
<evidence type="ECO:0000259" key="3">
    <source>
        <dbReference type="Pfam" id="PF08669"/>
    </source>
</evidence>
<dbReference type="Proteomes" id="UP000321154">
    <property type="component" value="Unassembled WGS sequence"/>
</dbReference>
<dbReference type="InterPro" id="IPR027266">
    <property type="entry name" value="TrmE/GcvT-like"/>
</dbReference>
<evidence type="ECO:0000313" key="4">
    <source>
        <dbReference type="EMBL" id="GEK82110.1"/>
    </source>
</evidence>
<dbReference type="InterPro" id="IPR017703">
    <property type="entry name" value="YgfZ/GCV_T_CS"/>
</dbReference>
<sequence>MTDTSGDHPTTASSASPSVDAPSGAVSPFSAREGFVDDGSGVAAHYGRLVAEQRLLHGGGAIVDLSDRGVLTVTGPDRLSWLNSLTSQHLLGLAPGVSTETLLLDANGRLEHAARVVDDGETAWLLVDGDETEPLRAWLDRMRFMLRVEVADRTPDVATIGSMHDLVADSDVAALESNGVPIVWVDPWHEVAVGGHGYAAAETHPGREWSYRETLVARDSLAALAALPTERLAVAGTLALEALRIEAWRPRLTTEVDEKSIPHELDWMRSAVHLSKGCYRGQETVAKVHNIGHPPRRLVMLHLDGSDGVLPARGDAVVLAGGVPAAPVDGAADAMADAAPAKPKQVGHVTSVALHHELGPIALALVKRGTDESAALAVLADGVVVAAAQEVIVPSTAGAAAGVPRLPRLGAVRR</sequence>
<accession>A0A7W3PJM5</accession>
<evidence type="ECO:0000313" key="6">
    <source>
        <dbReference type="Proteomes" id="UP000321154"/>
    </source>
</evidence>
<evidence type="ECO:0000256" key="1">
    <source>
        <dbReference type="ARBA" id="ARBA00022946"/>
    </source>
</evidence>
<dbReference type="Gene3D" id="3.30.1360.120">
    <property type="entry name" value="Probable tRNA modification gtpase trme, domain 1"/>
    <property type="match status" value="1"/>
</dbReference>
<dbReference type="EMBL" id="JACGWW010000002">
    <property type="protein sequence ID" value="MBA8813914.1"/>
    <property type="molecule type" value="Genomic_DNA"/>
</dbReference>